<feature type="signal peptide" evidence="2">
    <location>
        <begin position="1"/>
        <end position="31"/>
    </location>
</feature>
<organism evidence="4 5">
    <name type="scientific">Sorangium cellulosum</name>
    <name type="common">Polyangium cellulosum</name>
    <dbReference type="NCBI Taxonomy" id="56"/>
    <lineage>
        <taxon>Bacteria</taxon>
        <taxon>Pseudomonadati</taxon>
        <taxon>Myxococcota</taxon>
        <taxon>Polyangia</taxon>
        <taxon>Polyangiales</taxon>
        <taxon>Polyangiaceae</taxon>
        <taxon>Sorangium</taxon>
    </lineage>
</organism>
<dbReference type="PROSITE" id="PS51257">
    <property type="entry name" value="PROKAR_LIPOPROTEIN"/>
    <property type="match status" value="1"/>
</dbReference>
<dbReference type="InterPro" id="IPR028994">
    <property type="entry name" value="Integrin_alpha_N"/>
</dbReference>
<dbReference type="Proteomes" id="UP000295497">
    <property type="component" value="Chromosome"/>
</dbReference>
<feature type="domain" description="CARDB" evidence="3">
    <location>
        <begin position="984"/>
        <end position="1087"/>
    </location>
</feature>
<dbReference type="EMBL" id="CP012672">
    <property type="protein sequence ID" value="AUX34881.1"/>
    <property type="molecule type" value="Genomic_DNA"/>
</dbReference>
<evidence type="ECO:0000313" key="5">
    <source>
        <dbReference type="Proteomes" id="UP000295497"/>
    </source>
</evidence>
<dbReference type="SUPFAM" id="SSF69318">
    <property type="entry name" value="Integrin alpha N-terminal domain"/>
    <property type="match status" value="2"/>
</dbReference>
<evidence type="ECO:0000256" key="1">
    <source>
        <dbReference type="ARBA" id="ARBA00022729"/>
    </source>
</evidence>
<sequence length="1100" mass="116553">MATARPYNRLMPTCPRRIIPLALPWFLFAAAACSNPEIVNHPGEGGGGGGGGASTSEGTGFVGTTTGSGGAGGVESGCEGVRCRPDQHCEVEDGQGTCVNNTCEDLSCDPTERCQMTPEGGATCVDISCQSDLECPFNQYCNGTICVDDACTAGERTCDGESLLVCVSNGSTTRELFTCGGEAYFESTCTDSGAGNASCPCEDDWDCPTFASCEVGSCTGTGAAPTCLLDPVPFERVLPQIEIQWGGVNRANASAVGSPFPNSAQNVMTPLVANLDDDNGDGLINELDFPEIIFTTFCGSTYQNSGVLRAIHGGGPNKGRDYFAVLGALVWHEGDALNAAYTCSNATLLPTAQLAVGDLDGDGVPEIVAVTESRGLQIFSNTGETRYLENGLWAEADGYNEPAPAIANIDGAGLPEIVVGQYVFTLRYDAMTRELAILDRFKGGVGLMKGIQGDPTTTNNPNRLGPITCIANLKDDHRLEIVAGSTAYALPRPPVGVKSRAECAPSYDDPEATAFCKGELLVVWDGQTVNGRGDDDNQIPDAHRDGFCAVADILGADQSAAPGPNNPLDQKPEVILFNNGYFFVLNGQDGTIKRRTVMGEGAQYDGGAPNVDDFDGDGFPEVGTAFGGRYVMLDLQEPTAECPAWTNPLNDNGSGTANPARSPNGKACTTDEDCSATGAATCNTQRGTCVCYHNSWQRVIEDNSSRATGSSVFDFNGDGAAEVIYNDECYFRIYDGVTGNVLSKEHSPSRTRTEYPVVADVDNDGNAEIVFATSNESNNCREGVDYNNGLEVWGDPNDLWVSARRIWNQHSYHVTNVLESGRIPVREPESWKAYSGRVYNTYRSNPRSYGIAPDLALSGIQISSPDAACGELTDNVEITVRVDNLGDLRVGPGVVISFYGEWDTPDVDEALLDEAGAPLQVVLQSSIEPHSSLLLTVSYSAANNPQETLPARLRAVVDEGATERECNEDNNEEIAVVDEGDALPDLQIEIGRVTDAKCNAQQVDVPTVVRNAGSAPASDVRVRYYAGDPGQGGTVLHEEVVPGPIAPGQSVNLVATIDKFPWNLSILIYGVVDPDGAIDECNDGNNKDAASDKVVCEHVD</sequence>
<dbReference type="InterPro" id="IPR011635">
    <property type="entry name" value="CARDB"/>
</dbReference>
<dbReference type="InterPro" id="IPR018247">
    <property type="entry name" value="EF_Hand_1_Ca_BS"/>
</dbReference>
<proteinExistence type="predicted"/>
<feature type="chain" id="PRO_5020764083" description="CARDB domain-containing protein" evidence="2">
    <location>
        <begin position="32"/>
        <end position="1100"/>
    </location>
</feature>
<accession>A0A4P2QXH3</accession>
<keyword evidence="1 2" id="KW-0732">Signal</keyword>
<dbReference type="Gene3D" id="2.60.40.10">
    <property type="entry name" value="Immunoglobulins"/>
    <property type="match status" value="2"/>
</dbReference>
<dbReference type="Pfam" id="PF07705">
    <property type="entry name" value="CARDB"/>
    <property type="match status" value="1"/>
</dbReference>
<dbReference type="AlphaFoldDB" id="A0A4P2QXH3"/>
<dbReference type="Pfam" id="PF13517">
    <property type="entry name" value="FG-GAP_3"/>
    <property type="match status" value="1"/>
</dbReference>
<name>A0A4P2QXH3_SORCE</name>
<reference evidence="4 5" key="1">
    <citation type="submission" date="2015-09" db="EMBL/GenBank/DDBJ databases">
        <title>Sorangium comparison.</title>
        <authorList>
            <person name="Zaburannyi N."/>
            <person name="Bunk B."/>
            <person name="Overmann J."/>
            <person name="Mueller R."/>
        </authorList>
    </citation>
    <scope>NUCLEOTIDE SEQUENCE [LARGE SCALE GENOMIC DNA]</scope>
    <source>
        <strain evidence="4 5">So ce836</strain>
    </source>
</reference>
<dbReference type="PROSITE" id="PS00018">
    <property type="entry name" value="EF_HAND_1"/>
    <property type="match status" value="1"/>
</dbReference>
<protein>
    <recommendedName>
        <fullName evidence="3">CARDB domain-containing protein</fullName>
    </recommendedName>
</protein>
<gene>
    <name evidence="4" type="ORF">SOCE836_070600</name>
</gene>
<evidence type="ECO:0000313" key="4">
    <source>
        <dbReference type="EMBL" id="AUX34881.1"/>
    </source>
</evidence>
<dbReference type="InterPro" id="IPR013783">
    <property type="entry name" value="Ig-like_fold"/>
</dbReference>
<evidence type="ECO:0000259" key="3">
    <source>
        <dbReference type="Pfam" id="PF07705"/>
    </source>
</evidence>
<dbReference type="InterPro" id="IPR013517">
    <property type="entry name" value="FG-GAP"/>
</dbReference>
<evidence type="ECO:0000256" key="2">
    <source>
        <dbReference type="SAM" id="SignalP"/>
    </source>
</evidence>